<dbReference type="Proteomes" id="UP001648503">
    <property type="component" value="Unassembled WGS sequence"/>
</dbReference>
<keyword evidence="3" id="KW-1185">Reference proteome</keyword>
<accession>A0ABQ8FAZ5</accession>
<gene>
    <name evidence="2" type="ORF">BASA50_006243</name>
</gene>
<evidence type="ECO:0000313" key="2">
    <source>
        <dbReference type="EMBL" id="KAH6594891.1"/>
    </source>
</evidence>
<feature type="region of interest" description="Disordered" evidence="1">
    <location>
        <begin position="119"/>
        <end position="146"/>
    </location>
</feature>
<protein>
    <submittedName>
        <fullName evidence="2">Uncharacterized protein</fullName>
    </submittedName>
</protein>
<dbReference type="EMBL" id="JAFCIX010000326">
    <property type="protein sequence ID" value="KAH6594891.1"/>
    <property type="molecule type" value="Genomic_DNA"/>
</dbReference>
<sequence length="158" mass="17095">MTSIYETPSKKRSFVTDMADPMWTKRQNMTTALRMAAPSFTMNATQTPTTTPTNTTANATRNDLVANAIYTSCSYAETAAVAAGQQQQQQQQQQQHASMHSDMEVDAVAPMAAATGVPIASSHNNTNMHDIKASRSAPAGPSEFHPRLLRNFLNGSFA</sequence>
<feature type="region of interest" description="Disordered" evidence="1">
    <location>
        <begin position="82"/>
        <end position="102"/>
    </location>
</feature>
<feature type="compositionally biased region" description="Low complexity" evidence="1">
    <location>
        <begin position="85"/>
        <end position="95"/>
    </location>
</feature>
<evidence type="ECO:0000313" key="3">
    <source>
        <dbReference type="Proteomes" id="UP001648503"/>
    </source>
</evidence>
<reference evidence="2 3" key="1">
    <citation type="submission" date="2021-02" db="EMBL/GenBank/DDBJ databases">
        <title>Variation within the Batrachochytrium salamandrivorans European outbreak.</title>
        <authorList>
            <person name="Kelly M."/>
            <person name="Pasmans F."/>
            <person name="Shea T.P."/>
            <person name="Munoz J.F."/>
            <person name="Carranza S."/>
            <person name="Cuomo C.A."/>
            <person name="Martel A."/>
        </authorList>
    </citation>
    <scope>NUCLEOTIDE SEQUENCE [LARGE SCALE GENOMIC DNA]</scope>
    <source>
        <strain evidence="2 3">AMFP18/2</strain>
    </source>
</reference>
<evidence type="ECO:0000256" key="1">
    <source>
        <dbReference type="SAM" id="MobiDB-lite"/>
    </source>
</evidence>
<comment type="caution">
    <text evidence="2">The sequence shown here is derived from an EMBL/GenBank/DDBJ whole genome shotgun (WGS) entry which is preliminary data.</text>
</comment>
<proteinExistence type="predicted"/>
<organism evidence="2 3">
    <name type="scientific">Batrachochytrium salamandrivorans</name>
    <dbReference type="NCBI Taxonomy" id="1357716"/>
    <lineage>
        <taxon>Eukaryota</taxon>
        <taxon>Fungi</taxon>
        <taxon>Fungi incertae sedis</taxon>
        <taxon>Chytridiomycota</taxon>
        <taxon>Chytridiomycota incertae sedis</taxon>
        <taxon>Chytridiomycetes</taxon>
        <taxon>Rhizophydiales</taxon>
        <taxon>Rhizophydiales incertae sedis</taxon>
        <taxon>Batrachochytrium</taxon>
    </lineage>
</organism>
<name>A0ABQ8FAZ5_9FUNG</name>